<proteinExistence type="predicted"/>
<gene>
    <name evidence="8" type="ORF">VNE69_07021</name>
</gene>
<evidence type="ECO:0000259" key="7">
    <source>
        <dbReference type="PROSITE" id="PS50114"/>
    </source>
</evidence>
<evidence type="ECO:0000313" key="9">
    <source>
        <dbReference type="Proteomes" id="UP001334084"/>
    </source>
</evidence>
<dbReference type="PANTHER" id="PTHR10071">
    <property type="entry name" value="TRANSCRIPTION FACTOR GATA FAMILY MEMBER"/>
    <property type="match status" value="1"/>
</dbReference>
<dbReference type="KEGG" id="vnx:VNE69_07021"/>
<dbReference type="CDD" id="cd00202">
    <property type="entry name" value="ZnF_GATA"/>
    <property type="match status" value="1"/>
</dbReference>
<feature type="domain" description="GATA-type" evidence="7">
    <location>
        <begin position="9"/>
        <end position="62"/>
    </location>
</feature>
<keyword evidence="9" id="KW-1185">Reference proteome</keyword>
<dbReference type="InterPro" id="IPR000679">
    <property type="entry name" value="Znf_GATA"/>
</dbReference>
<dbReference type="GO" id="GO:0000981">
    <property type="term" value="F:DNA-binding transcription factor activity, RNA polymerase II-specific"/>
    <property type="evidence" value="ECO:0007669"/>
    <property type="project" value="TreeGrafter"/>
</dbReference>
<organism evidence="8 9">
    <name type="scientific">Vairimorpha necatrix</name>
    <dbReference type="NCBI Taxonomy" id="6039"/>
    <lineage>
        <taxon>Eukaryota</taxon>
        <taxon>Fungi</taxon>
        <taxon>Fungi incertae sedis</taxon>
        <taxon>Microsporidia</taxon>
        <taxon>Nosematidae</taxon>
        <taxon>Vairimorpha</taxon>
    </lineage>
</organism>
<dbReference type="GO" id="GO:0000122">
    <property type="term" value="P:negative regulation of transcription by RNA polymerase II"/>
    <property type="evidence" value="ECO:0007669"/>
    <property type="project" value="TreeGrafter"/>
</dbReference>
<dbReference type="PROSITE" id="PS00344">
    <property type="entry name" value="GATA_ZN_FINGER_1"/>
    <property type="match status" value="1"/>
</dbReference>
<dbReference type="EMBL" id="CP142732">
    <property type="protein sequence ID" value="WUR03952.1"/>
    <property type="molecule type" value="Genomic_DNA"/>
</dbReference>
<evidence type="ECO:0000256" key="6">
    <source>
        <dbReference type="PROSITE-ProRule" id="PRU00094"/>
    </source>
</evidence>
<dbReference type="GO" id="GO:0005634">
    <property type="term" value="C:nucleus"/>
    <property type="evidence" value="ECO:0007669"/>
    <property type="project" value="UniProtKB-SubCell"/>
</dbReference>
<dbReference type="PROSITE" id="PS50114">
    <property type="entry name" value="GATA_ZN_FINGER_2"/>
    <property type="match status" value="1"/>
</dbReference>
<evidence type="ECO:0000313" key="8">
    <source>
        <dbReference type="EMBL" id="WUR03952.1"/>
    </source>
</evidence>
<comment type="subcellular location">
    <subcellularLocation>
        <location evidence="1">Nucleus</location>
    </subcellularLocation>
</comment>
<dbReference type="GO" id="GO:0008270">
    <property type="term" value="F:zinc ion binding"/>
    <property type="evidence" value="ECO:0007669"/>
    <property type="project" value="UniProtKB-KW"/>
</dbReference>
<dbReference type="InterPro" id="IPR013088">
    <property type="entry name" value="Znf_NHR/GATA"/>
</dbReference>
<protein>
    <submittedName>
        <fullName evidence="8">GATA transcription factor</fullName>
    </submittedName>
</protein>
<dbReference type="PANTHER" id="PTHR10071:SF281">
    <property type="entry name" value="BOX A-BINDING FACTOR-RELATED"/>
    <property type="match status" value="1"/>
</dbReference>
<dbReference type="PRINTS" id="PR00619">
    <property type="entry name" value="GATAZNFINGER"/>
</dbReference>
<sequence>MKNNTEDNENKKNSCNNCGTKITPLWRRGIDGSYLCNACGLYLKIHKRNRPHEFKTDSFKHRNRAKKDLFLMTHLVGYDPLYINQFQKHQTYEGFNNYKHYKEQMYNGNNYRISDFSKSFKAYDTPSSLENMSDDEDDTMAAVEALLKISKSSK</sequence>
<keyword evidence="3 6" id="KW-0863">Zinc-finger</keyword>
<evidence type="ECO:0000256" key="3">
    <source>
        <dbReference type="ARBA" id="ARBA00022771"/>
    </source>
</evidence>
<dbReference type="GO" id="GO:0000978">
    <property type="term" value="F:RNA polymerase II cis-regulatory region sequence-specific DNA binding"/>
    <property type="evidence" value="ECO:0007669"/>
    <property type="project" value="TreeGrafter"/>
</dbReference>
<dbReference type="Gene3D" id="3.30.50.10">
    <property type="entry name" value="Erythroid Transcription Factor GATA-1, subunit A"/>
    <property type="match status" value="1"/>
</dbReference>
<dbReference type="GO" id="GO:0045944">
    <property type="term" value="P:positive regulation of transcription by RNA polymerase II"/>
    <property type="evidence" value="ECO:0007669"/>
    <property type="project" value="TreeGrafter"/>
</dbReference>
<keyword evidence="5" id="KW-0539">Nucleus</keyword>
<accession>A0AAX4JDB9</accession>
<name>A0AAX4JDB9_9MICR</name>
<evidence type="ECO:0000256" key="1">
    <source>
        <dbReference type="ARBA" id="ARBA00004123"/>
    </source>
</evidence>
<reference evidence="8" key="1">
    <citation type="journal article" date="2024" name="BMC Genomics">
        <title>Functional annotation of a divergent genome using sequence and structure-based similarity.</title>
        <authorList>
            <person name="Svedberg D."/>
            <person name="Winiger R.R."/>
            <person name="Berg A."/>
            <person name="Sharma H."/>
            <person name="Tellgren-Roth C."/>
            <person name="Debrunner-Vossbrinck B.A."/>
            <person name="Vossbrinck C.R."/>
            <person name="Barandun J."/>
        </authorList>
    </citation>
    <scope>NUCLEOTIDE SEQUENCE</scope>
    <source>
        <strain evidence="8">Illinois isolate</strain>
    </source>
</reference>
<evidence type="ECO:0000256" key="4">
    <source>
        <dbReference type="ARBA" id="ARBA00022833"/>
    </source>
</evidence>
<evidence type="ECO:0000256" key="5">
    <source>
        <dbReference type="ARBA" id="ARBA00023242"/>
    </source>
</evidence>
<dbReference type="Proteomes" id="UP001334084">
    <property type="component" value="Chromosome 7"/>
</dbReference>
<dbReference type="SMART" id="SM00401">
    <property type="entry name" value="ZnF_GATA"/>
    <property type="match status" value="1"/>
</dbReference>
<keyword evidence="2" id="KW-0479">Metal-binding</keyword>
<dbReference type="GeneID" id="90541777"/>
<dbReference type="RefSeq" id="XP_065330097.1">
    <property type="nucleotide sequence ID" value="XM_065474025.1"/>
</dbReference>
<evidence type="ECO:0000256" key="2">
    <source>
        <dbReference type="ARBA" id="ARBA00022723"/>
    </source>
</evidence>
<dbReference type="Pfam" id="PF00320">
    <property type="entry name" value="GATA"/>
    <property type="match status" value="1"/>
</dbReference>
<dbReference type="InterPro" id="IPR039355">
    <property type="entry name" value="Transcription_factor_GATA"/>
</dbReference>
<dbReference type="AlphaFoldDB" id="A0AAX4JDB9"/>
<dbReference type="SUPFAM" id="SSF57716">
    <property type="entry name" value="Glucocorticoid receptor-like (DNA-binding domain)"/>
    <property type="match status" value="1"/>
</dbReference>
<keyword evidence="4" id="KW-0862">Zinc</keyword>